<protein>
    <submittedName>
        <fullName evidence="2">Uncharacterized protein</fullName>
    </submittedName>
</protein>
<feature type="compositionally biased region" description="Polar residues" evidence="1">
    <location>
        <begin position="10"/>
        <end position="23"/>
    </location>
</feature>
<accession>A0A6M2B781</accession>
<gene>
    <name evidence="2" type="ORF">GW579_15540</name>
</gene>
<proteinExistence type="predicted"/>
<name>A0A6M2B781_9GAMM</name>
<dbReference type="Proteomes" id="UP000476696">
    <property type="component" value="Unassembled WGS sequence"/>
</dbReference>
<organism evidence="2 3">
    <name type="scientific">Rahnella contaminans</name>
    <dbReference type="NCBI Taxonomy" id="2703882"/>
    <lineage>
        <taxon>Bacteria</taxon>
        <taxon>Pseudomonadati</taxon>
        <taxon>Pseudomonadota</taxon>
        <taxon>Gammaproteobacteria</taxon>
        <taxon>Enterobacterales</taxon>
        <taxon>Yersiniaceae</taxon>
        <taxon>Rahnella</taxon>
    </lineage>
</organism>
<dbReference type="AlphaFoldDB" id="A0A6M2B781"/>
<evidence type="ECO:0000313" key="2">
    <source>
        <dbReference type="EMBL" id="NGX88491.1"/>
    </source>
</evidence>
<sequence length="72" mass="8155">MAKLQRFKRTTSQIDNNLVSTHGNAPKKTDFGQGKTALKEGVNLRHTPDCARLCRERKVLFKSGWQITISAR</sequence>
<reference evidence="2 3" key="1">
    <citation type="submission" date="2020-01" db="EMBL/GenBank/DDBJ databases">
        <authorList>
            <person name="Lee S.D."/>
        </authorList>
    </citation>
    <scope>NUCLEOTIDE SEQUENCE [LARGE SCALE GENOMIC DNA]</scope>
    <source>
        <strain evidence="2 3">Lac-M11</strain>
    </source>
</reference>
<feature type="region of interest" description="Disordered" evidence="1">
    <location>
        <begin position="1"/>
        <end position="33"/>
    </location>
</feature>
<evidence type="ECO:0000313" key="3">
    <source>
        <dbReference type="Proteomes" id="UP000476696"/>
    </source>
</evidence>
<keyword evidence="3" id="KW-1185">Reference proteome</keyword>
<comment type="caution">
    <text evidence="2">The sequence shown here is derived from an EMBL/GenBank/DDBJ whole genome shotgun (WGS) entry which is preliminary data.</text>
</comment>
<reference evidence="2 3" key="2">
    <citation type="submission" date="2020-03" db="EMBL/GenBank/DDBJ databases">
        <title>Rahnella aceri sp. nov., isoated from traditional Jeju Makgeolli.</title>
        <authorList>
            <person name="Kim I.S."/>
            <person name="Jeon D."/>
        </authorList>
    </citation>
    <scope>NUCLEOTIDE SEQUENCE [LARGE SCALE GENOMIC DNA]</scope>
    <source>
        <strain evidence="2 3">Lac-M11</strain>
    </source>
</reference>
<dbReference type="EMBL" id="JAADJS010000003">
    <property type="protein sequence ID" value="NGX88491.1"/>
    <property type="molecule type" value="Genomic_DNA"/>
</dbReference>
<evidence type="ECO:0000256" key="1">
    <source>
        <dbReference type="SAM" id="MobiDB-lite"/>
    </source>
</evidence>